<dbReference type="RefSeq" id="WP_048677086.1">
    <property type="nucleotide sequence ID" value="NZ_CGBP01000001.1"/>
</dbReference>
<protein>
    <submittedName>
        <fullName evidence="4">Excisionase</fullName>
    </submittedName>
</protein>
<evidence type="ECO:0000313" key="5">
    <source>
        <dbReference type="Proteomes" id="UP000038204"/>
    </source>
</evidence>
<organism evidence="4 5">
    <name type="scientific">Yersinia similis</name>
    <dbReference type="NCBI Taxonomy" id="367190"/>
    <lineage>
        <taxon>Bacteria</taxon>
        <taxon>Pseudomonadati</taxon>
        <taxon>Pseudomonadota</taxon>
        <taxon>Gammaproteobacteria</taxon>
        <taxon>Enterobacterales</taxon>
        <taxon>Yersiniaceae</taxon>
        <taxon>Yersinia</taxon>
    </lineage>
</organism>
<dbReference type="Pfam" id="PF07825">
    <property type="entry name" value="Exc"/>
    <property type="match status" value="1"/>
</dbReference>
<evidence type="ECO:0000256" key="1">
    <source>
        <dbReference type="ARBA" id="ARBA00023125"/>
    </source>
</evidence>
<dbReference type="GeneID" id="96665042"/>
<gene>
    <name evidence="4" type="primary">xis</name>
    <name evidence="4" type="ORF">ERS008667_00657</name>
</gene>
<evidence type="ECO:0000256" key="2">
    <source>
        <dbReference type="ARBA" id="ARBA00023172"/>
    </source>
</evidence>
<dbReference type="EMBL" id="CQBK01000003">
    <property type="protein sequence ID" value="CNH45305.1"/>
    <property type="molecule type" value="Genomic_DNA"/>
</dbReference>
<dbReference type="AlphaFoldDB" id="A0A0T9P4I1"/>
<dbReference type="InterPro" id="IPR009061">
    <property type="entry name" value="DNA-bd_dom_put_sf"/>
</dbReference>
<dbReference type="SUPFAM" id="SSF46955">
    <property type="entry name" value="Putative DNA-binding domain"/>
    <property type="match status" value="1"/>
</dbReference>
<dbReference type="GO" id="GO:0003677">
    <property type="term" value="F:DNA binding"/>
    <property type="evidence" value="ECO:0007669"/>
    <property type="project" value="UniProtKB-KW"/>
</dbReference>
<feature type="domain" description="Excisionase-like" evidence="3">
    <location>
        <begin position="22"/>
        <end position="87"/>
    </location>
</feature>
<dbReference type="InterPro" id="IPR012884">
    <property type="entry name" value="Excisionase-like"/>
</dbReference>
<keyword evidence="2" id="KW-0233">DNA recombination</keyword>
<name>A0A0T9P4I1_9GAMM</name>
<reference evidence="4 5" key="1">
    <citation type="submission" date="2015-03" db="EMBL/GenBank/DDBJ databases">
        <authorList>
            <person name="Murphy D."/>
        </authorList>
    </citation>
    <scope>NUCLEOTIDE SEQUENCE [LARGE SCALE GENOMIC DNA]</scope>
    <source>
        <strain evidence="4 5">Y233</strain>
    </source>
</reference>
<evidence type="ECO:0000313" key="4">
    <source>
        <dbReference type="EMBL" id="CNH45305.1"/>
    </source>
</evidence>
<evidence type="ECO:0000259" key="3">
    <source>
        <dbReference type="Pfam" id="PF07825"/>
    </source>
</evidence>
<dbReference type="Gene3D" id="1.10.1660.20">
    <property type="match status" value="1"/>
</dbReference>
<dbReference type="GO" id="GO:0006310">
    <property type="term" value="P:DNA recombination"/>
    <property type="evidence" value="ECO:0007669"/>
    <property type="project" value="UniProtKB-KW"/>
</dbReference>
<dbReference type="InterPro" id="IPR038137">
    <property type="entry name" value="Excisionase-like_sf"/>
</dbReference>
<keyword evidence="1" id="KW-0238">DNA-binding</keyword>
<accession>A0A0T9P4I1</accession>
<dbReference type="Proteomes" id="UP000038204">
    <property type="component" value="Unassembled WGS sequence"/>
</dbReference>
<sequence length="107" mass="12421">MRNNTTQKKIAALHKAQPNSLKISLKEWNEQQPRKRCMETVRRWARAGMLYPAPEFDGYEYLIDSAAVKHDPRNSQKINIVSLMERVNGPTTQSRQSRATAKLIRKK</sequence>
<proteinExistence type="predicted"/>